<dbReference type="Pfam" id="PF02836">
    <property type="entry name" value="Glyco_hydro_2_C"/>
    <property type="match status" value="1"/>
</dbReference>
<dbReference type="InterPro" id="IPR006103">
    <property type="entry name" value="Glyco_hydro_2_cat"/>
</dbReference>
<keyword evidence="9" id="KW-1185">Reference proteome</keyword>
<dbReference type="InterPro" id="IPR017853">
    <property type="entry name" value="GH"/>
</dbReference>
<dbReference type="Pfam" id="PF00703">
    <property type="entry name" value="Glyco_hydro_2"/>
    <property type="match status" value="1"/>
</dbReference>
<evidence type="ECO:0000313" key="8">
    <source>
        <dbReference type="EMBL" id="SHI86904.1"/>
    </source>
</evidence>
<evidence type="ECO:0000259" key="7">
    <source>
        <dbReference type="Pfam" id="PF18565"/>
    </source>
</evidence>
<dbReference type="InterPro" id="IPR008979">
    <property type="entry name" value="Galactose-bd-like_sf"/>
</dbReference>
<dbReference type="InterPro" id="IPR051913">
    <property type="entry name" value="GH2_Domain-Containing"/>
</dbReference>
<protein>
    <submittedName>
        <fullName evidence="8">Beta-galactosidase</fullName>
    </submittedName>
</protein>
<dbReference type="InterPro" id="IPR032311">
    <property type="entry name" value="DUF4982"/>
</dbReference>
<dbReference type="InterPro" id="IPR040605">
    <property type="entry name" value="Glyco_hydro2_dom5"/>
</dbReference>
<dbReference type="OrthoDB" id="9762066at2"/>
<dbReference type="Pfam" id="PF18565">
    <property type="entry name" value="Glyco_hydro2_C5"/>
    <property type="match status" value="1"/>
</dbReference>
<dbReference type="RefSeq" id="WP_073048692.1">
    <property type="nucleotide sequence ID" value="NZ_FQZL01000007.1"/>
</dbReference>
<dbReference type="GO" id="GO:0005975">
    <property type="term" value="P:carbohydrate metabolic process"/>
    <property type="evidence" value="ECO:0007669"/>
    <property type="project" value="InterPro"/>
</dbReference>
<evidence type="ECO:0000259" key="6">
    <source>
        <dbReference type="Pfam" id="PF16355"/>
    </source>
</evidence>
<evidence type="ECO:0000256" key="3">
    <source>
        <dbReference type="ARBA" id="ARBA00023295"/>
    </source>
</evidence>
<dbReference type="SUPFAM" id="SSF49785">
    <property type="entry name" value="Galactose-binding domain-like"/>
    <property type="match status" value="1"/>
</dbReference>
<dbReference type="Gene3D" id="2.60.40.10">
    <property type="entry name" value="Immunoglobulins"/>
    <property type="match status" value="3"/>
</dbReference>
<dbReference type="InterPro" id="IPR006101">
    <property type="entry name" value="Glyco_hydro_2"/>
</dbReference>
<name>A0A1M6EN69_9FIRM</name>
<comment type="similarity">
    <text evidence="1">Belongs to the glycosyl hydrolase 2 family.</text>
</comment>
<keyword evidence="3" id="KW-0326">Glycosidase</keyword>
<feature type="domain" description="DUF4982" evidence="6">
    <location>
        <begin position="636"/>
        <end position="686"/>
    </location>
</feature>
<dbReference type="Gene3D" id="3.20.20.80">
    <property type="entry name" value="Glycosidases"/>
    <property type="match status" value="1"/>
</dbReference>
<feature type="domain" description="Glycoside hydrolase family 2 catalytic" evidence="5">
    <location>
        <begin position="278"/>
        <end position="430"/>
    </location>
</feature>
<dbReference type="InterPro" id="IPR036156">
    <property type="entry name" value="Beta-gal/glucu_dom_sf"/>
</dbReference>
<evidence type="ECO:0000259" key="4">
    <source>
        <dbReference type="Pfam" id="PF00703"/>
    </source>
</evidence>
<dbReference type="SUPFAM" id="SSF49303">
    <property type="entry name" value="beta-Galactosidase/glucuronidase domain"/>
    <property type="match status" value="1"/>
</dbReference>
<keyword evidence="2" id="KW-0378">Hydrolase</keyword>
<dbReference type="EMBL" id="FQZL01000007">
    <property type="protein sequence ID" value="SHI86904.1"/>
    <property type="molecule type" value="Genomic_DNA"/>
</dbReference>
<dbReference type="Pfam" id="PF16355">
    <property type="entry name" value="DUF4982"/>
    <property type="match status" value="1"/>
</dbReference>
<accession>A0A1M6EN69</accession>
<dbReference type="PRINTS" id="PR00132">
    <property type="entry name" value="GLHYDRLASE2"/>
</dbReference>
<evidence type="ECO:0000256" key="1">
    <source>
        <dbReference type="ARBA" id="ARBA00007401"/>
    </source>
</evidence>
<dbReference type="AlphaFoldDB" id="A0A1M6EN69"/>
<dbReference type="InterPro" id="IPR006102">
    <property type="entry name" value="Ig-like_GH2"/>
</dbReference>
<gene>
    <name evidence="8" type="ORF">SAMN02745751_01257</name>
</gene>
<proteinExistence type="inferred from homology"/>
<dbReference type="PANTHER" id="PTHR42732">
    <property type="entry name" value="BETA-GALACTOSIDASE"/>
    <property type="match status" value="1"/>
</dbReference>
<sequence>MKRKLFNENWVFGIGTGTSMDHLFGIGSDIEPKSVTLPHDAMILTERKNSKEGASLGFYKGQNYNYTKEFELSEEDSDKVIWMEFEGVYQDAFVYVNESFVGRCNYGYGNYYLNLTDFVFFGKTNKIIVVVKNEGRSGRWYTGGGIYRDINIMMGNQLYIACEGTKITPTDVEQDLAVINIETPLNHIGAKLVSCTVLHTIYDADGNMITSDKAPITILGNENTTLKQRLYVRKPKMWNTDTPYLYSCKTIVTIGEEIIDEYETRFGIRKIQLDIDHGLRINGETIKLRGGCVHHDNGVVGTATFDRAEYRRVRKLKEAGFNALRSGAHPMSRAMLEACDELGLLVIDEFTDVFNNVKVDFDYGSRFDLFWEIDLMNMVKRDYNHPSVIMYSLGCENPQIANRIDKRLIKKMKDTVQSFDTTRYITNDVNMMLIVIENMAELMANNPLDSKAEVNSTMNNFGEMLNMLSLDPRIDERLEEGVNELDVFGYNYALNRYEHDTEKYPNRILMATECTMLDLEKTWEYTNKYNHVLGDFCWSAWDYLGEAGVGRTDYEEFGELDFYAKWPWRLACSGAIDIIGDRKTISYWREMIWGRRMKPYIAVRDPKHYREKIYKTNWAWISDAHANWTWKDCENKPVTIEVLSPAEEVELFLNGKSVGKKKTGEELTACAIFETLYEPGELKVVDSNGEEFVLRSAVDDTHIAVHVEGEKLKSGGCDVAFLEIGIVDHKGRLNAGAEKLVSIKVEGEGTLQGFGSAHPKSLENYYDVEFTTYRGRLLAVVRSGMNPGEILVTISAENCDTQHVKIEVI</sequence>
<feature type="domain" description="Glycoside hydrolase family 2 immunoglobulin-like beta-sandwich" evidence="4">
    <location>
        <begin position="164"/>
        <end position="269"/>
    </location>
</feature>
<dbReference type="SUPFAM" id="SSF51445">
    <property type="entry name" value="(Trans)glycosidases"/>
    <property type="match status" value="1"/>
</dbReference>
<dbReference type="Gene3D" id="2.60.120.260">
    <property type="entry name" value="Galactose-binding domain-like"/>
    <property type="match status" value="1"/>
</dbReference>
<feature type="domain" description="Glycoside hydrolase family 2" evidence="7">
    <location>
        <begin position="703"/>
        <end position="804"/>
    </location>
</feature>
<evidence type="ECO:0000256" key="2">
    <source>
        <dbReference type="ARBA" id="ARBA00022801"/>
    </source>
</evidence>
<reference evidence="8 9" key="1">
    <citation type="submission" date="2016-11" db="EMBL/GenBank/DDBJ databases">
        <authorList>
            <person name="Jaros S."/>
            <person name="Januszkiewicz K."/>
            <person name="Wedrychowicz H."/>
        </authorList>
    </citation>
    <scope>NUCLEOTIDE SEQUENCE [LARGE SCALE GENOMIC DNA]</scope>
    <source>
        <strain evidence="8 9">DSM 17477</strain>
    </source>
</reference>
<dbReference type="Proteomes" id="UP000184052">
    <property type="component" value="Unassembled WGS sequence"/>
</dbReference>
<evidence type="ECO:0000259" key="5">
    <source>
        <dbReference type="Pfam" id="PF02836"/>
    </source>
</evidence>
<evidence type="ECO:0000313" key="9">
    <source>
        <dbReference type="Proteomes" id="UP000184052"/>
    </source>
</evidence>
<dbReference type="GO" id="GO:0004553">
    <property type="term" value="F:hydrolase activity, hydrolyzing O-glycosyl compounds"/>
    <property type="evidence" value="ECO:0007669"/>
    <property type="project" value="InterPro"/>
</dbReference>
<dbReference type="InterPro" id="IPR013783">
    <property type="entry name" value="Ig-like_fold"/>
</dbReference>
<dbReference type="PANTHER" id="PTHR42732:SF1">
    <property type="entry name" value="BETA-MANNOSIDASE"/>
    <property type="match status" value="1"/>
</dbReference>
<organism evidence="8 9">
    <name type="scientific">Dethiosulfatibacter aminovorans DSM 17477</name>
    <dbReference type="NCBI Taxonomy" id="1121476"/>
    <lineage>
        <taxon>Bacteria</taxon>
        <taxon>Bacillati</taxon>
        <taxon>Bacillota</taxon>
        <taxon>Tissierellia</taxon>
        <taxon>Dethiosulfatibacter</taxon>
    </lineage>
</organism>
<dbReference type="STRING" id="1121476.SAMN02745751_01257"/>